<sequence length="171" mass="18971">MPTYSLPTLPATFSVRSVSAQSSRGGYPDAVANAFLSRFGFVPPRYQAPHRLSEEAVPDVRTQNSYVLKVQDDGRVNQGTFSRRIFPDQAPIEIVSGGRILETQKLNRRREGDPEYKFVLEGRDVTLTIFCCLEVQPATLVVRMPVQQHPPTSECARSRAGRSSSPIPAHS</sequence>
<dbReference type="AlphaFoldDB" id="A0A1G2M6C7"/>
<evidence type="ECO:0000313" key="3">
    <source>
        <dbReference type="Proteomes" id="UP000178873"/>
    </source>
</evidence>
<protein>
    <submittedName>
        <fullName evidence="2">Uncharacterized protein</fullName>
    </submittedName>
</protein>
<evidence type="ECO:0000256" key="1">
    <source>
        <dbReference type="SAM" id="MobiDB-lite"/>
    </source>
</evidence>
<accession>A0A1G2M6C7</accession>
<reference evidence="2 3" key="1">
    <citation type="journal article" date="2016" name="Nat. Commun.">
        <title>Thousands of microbial genomes shed light on interconnected biogeochemical processes in an aquifer system.</title>
        <authorList>
            <person name="Anantharaman K."/>
            <person name="Brown C.T."/>
            <person name="Hug L.A."/>
            <person name="Sharon I."/>
            <person name="Castelle C.J."/>
            <person name="Probst A.J."/>
            <person name="Thomas B.C."/>
            <person name="Singh A."/>
            <person name="Wilkins M.J."/>
            <person name="Karaoz U."/>
            <person name="Brodie E.L."/>
            <person name="Williams K.H."/>
            <person name="Hubbard S.S."/>
            <person name="Banfield J.F."/>
        </authorList>
    </citation>
    <scope>NUCLEOTIDE SEQUENCE [LARGE SCALE GENOMIC DNA]</scope>
</reference>
<gene>
    <name evidence="2" type="ORF">A2664_03050</name>
</gene>
<feature type="region of interest" description="Disordered" evidence="1">
    <location>
        <begin position="149"/>
        <end position="171"/>
    </location>
</feature>
<evidence type="ECO:0000313" key="2">
    <source>
        <dbReference type="EMBL" id="OHA18591.1"/>
    </source>
</evidence>
<dbReference type="EMBL" id="MHRF01000004">
    <property type="protein sequence ID" value="OHA18591.1"/>
    <property type="molecule type" value="Genomic_DNA"/>
</dbReference>
<dbReference type="Proteomes" id="UP000178873">
    <property type="component" value="Unassembled WGS sequence"/>
</dbReference>
<organism evidence="2 3">
    <name type="scientific">Candidatus Taylorbacteria bacterium RIFCSPHIGHO2_01_FULL_46_22b</name>
    <dbReference type="NCBI Taxonomy" id="1802301"/>
    <lineage>
        <taxon>Bacteria</taxon>
        <taxon>Candidatus Tayloriibacteriota</taxon>
    </lineage>
</organism>
<comment type="caution">
    <text evidence="2">The sequence shown here is derived from an EMBL/GenBank/DDBJ whole genome shotgun (WGS) entry which is preliminary data.</text>
</comment>
<proteinExistence type="predicted"/>
<name>A0A1G2M6C7_9BACT</name>
<feature type="compositionally biased region" description="Polar residues" evidence="1">
    <location>
        <begin position="161"/>
        <end position="171"/>
    </location>
</feature>